<reference evidence="1" key="2">
    <citation type="journal article" date="2015" name="Data Brief">
        <title>Shoot transcriptome of the giant reed, Arundo donax.</title>
        <authorList>
            <person name="Barrero R.A."/>
            <person name="Guerrero F.D."/>
            <person name="Moolhuijzen P."/>
            <person name="Goolsby J.A."/>
            <person name="Tidwell J."/>
            <person name="Bellgard S.E."/>
            <person name="Bellgard M.I."/>
        </authorList>
    </citation>
    <scope>NUCLEOTIDE SEQUENCE</scope>
    <source>
        <tissue evidence="1">Shoot tissue taken approximately 20 cm above the soil surface</tissue>
    </source>
</reference>
<name>A0A0A9EPZ6_ARUDO</name>
<proteinExistence type="predicted"/>
<accession>A0A0A9EPZ6</accession>
<dbReference type="AlphaFoldDB" id="A0A0A9EPZ6"/>
<sequence>MMSLHDLCFSDRIEAER</sequence>
<dbReference type="EMBL" id="GBRH01195749">
    <property type="protein sequence ID" value="JAE02147.1"/>
    <property type="molecule type" value="Transcribed_RNA"/>
</dbReference>
<evidence type="ECO:0000313" key="1">
    <source>
        <dbReference type="EMBL" id="JAE02147.1"/>
    </source>
</evidence>
<organism evidence="1">
    <name type="scientific">Arundo donax</name>
    <name type="common">Giant reed</name>
    <name type="synonym">Donax arundinaceus</name>
    <dbReference type="NCBI Taxonomy" id="35708"/>
    <lineage>
        <taxon>Eukaryota</taxon>
        <taxon>Viridiplantae</taxon>
        <taxon>Streptophyta</taxon>
        <taxon>Embryophyta</taxon>
        <taxon>Tracheophyta</taxon>
        <taxon>Spermatophyta</taxon>
        <taxon>Magnoliopsida</taxon>
        <taxon>Liliopsida</taxon>
        <taxon>Poales</taxon>
        <taxon>Poaceae</taxon>
        <taxon>PACMAD clade</taxon>
        <taxon>Arundinoideae</taxon>
        <taxon>Arundineae</taxon>
        <taxon>Arundo</taxon>
    </lineage>
</organism>
<protein>
    <submittedName>
        <fullName evidence="1">Uncharacterized protein</fullName>
    </submittedName>
</protein>
<reference evidence="1" key="1">
    <citation type="submission" date="2014-09" db="EMBL/GenBank/DDBJ databases">
        <authorList>
            <person name="Magalhaes I.L.F."/>
            <person name="Oliveira U."/>
            <person name="Santos F.R."/>
            <person name="Vidigal T.H.D.A."/>
            <person name="Brescovit A.D."/>
            <person name="Santos A.J."/>
        </authorList>
    </citation>
    <scope>NUCLEOTIDE SEQUENCE</scope>
    <source>
        <tissue evidence="1">Shoot tissue taken approximately 20 cm above the soil surface</tissue>
    </source>
</reference>